<gene>
    <name evidence="2" type="ORF">JOE42_000269</name>
</gene>
<keyword evidence="3" id="KW-1185">Reference proteome</keyword>
<comment type="caution">
    <text evidence="2">The sequence shown here is derived from an EMBL/GenBank/DDBJ whole genome shotgun (WGS) entry which is preliminary data.</text>
</comment>
<sequence length="116" mass="12614">MTGLARWVLFDIPIGTVLPEEFLFRGVVDTVATAVVGPRAALVFGSTAFGVWHWYDSGRSVPVVLFTGAAGALFVESKRRTGTILTPMALHWAANSIGAVASTWWRSTRGDRPPRR</sequence>
<feature type="domain" description="CAAX prenyl protease 2/Lysostaphin resistance protein A-like" evidence="1">
    <location>
        <begin position="7"/>
        <end position="96"/>
    </location>
</feature>
<name>A0ABS2KQH5_9NOCA</name>
<evidence type="ECO:0000259" key="1">
    <source>
        <dbReference type="Pfam" id="PF02517"/>
    </source>
</evidence>
<dbReference type="GO" id="GO:0008233">
    <property type="term" value="F:peptidase activity"/>
    <property type="evidence" value="ECO:0007669"/>
    <property type="project" value="UniProtKB-KW"/>
</dbReference>
<dbReference type="Pfam" id="PF02517">
    <property type="entry name" value="Rce1-like"/>
    <property type="match status" value="1"/>
</dbReference>
<protein>
    <submittedName>
        <fullName evidence="2">Membrane protease YdiL (CAAX protease family)</fullName>
    </submittedName>
</protein>
<dbReference type="Proteomes" id="UP000703038">
    <property type="component" value="Unassembled WGS sequence"/>
</dbReference>
<evidence type="ECO:0000313" key="2">
    <source>
        <dbReference type="EMBL" id="MBM7413536.1"/>
    </source>
</evidence>
<evidence type="ECO:0000313" key="3">
    <source>
        <dbReference type="Proteomes" id="UP000703038"/>
    </source>
</evidence>
<dbReference type="EMBL" id="JAFBBK010000001">
    <property type="protein sequence ID" value="MBM7413536.1"/>
    <property type="molecule type" value="Genomic_DNA"/>
</dbReference>
<dbReference type="InterPro" id="IPR003675">
    <property type="entry name" value="Rce1/LyrA-like_dom"/>
</dbReference>
<keyword evidence="2" id="KW-0378">Hydrolase</keyword>
<dbReference type="RefSeq" id="WP_204866205.1">
    <property type="nucleotide sequence ID" value="NZ_JAFBBK010000001.1"/>
</dbReference>
<proteinExistence type="predicted"/>
<organism evidence="2 3">
    <name type="scientific">Rhodococcoides corynebacterioides</name>
    <dbReference type="NCBI Taxonomy" id="53972"/>
    <lineage>
        <taxon>Bacteria</taxon>
        <taxon>Bacillati</taxon>
        <taxon>Actinomycetota</taxon>
        <taxon>Actinomycetes</taxon>
        <taxon>Mycobacteriales</taxon>
        <taxon>Nocardiaceae</taxon>
        <taxon>Rhodococcoides</taxon>
    </lineage>
</organism>
<keyword evidence="2" id="KW-0645">Protease</keyword>
<accession>A0ABS2KQH5</accession>
<dbReference type="GO" id="GO:0006508">
    <property type="term" value="P:proteolysis"/>
    <property type="evidence" value="ECO:0007669"/>
    <property type="project" value="UniProtKB-KW"/>
</dbReference>
<reference evidence="2 3" key="1">
    <citation type="submission" date="2021-01" db="EMBL/GenBank/DDBJ databases">
        <title>Genomics of switchgrass bacterial isolates.</title>
        <authorList>
            <person name="Shade A."/>
        </authorList>
    </citation>
    <scope>NUCLEOTIDE SEQUENCE [LARGE SCALE GENOMIC DNA]</scope>
    <source>
        <strain evidence="2 3">PvP111</strain>
    </source>
</reference>